<sequence length="281" mass="30446">MSALSADRTLARLAANDHSPPFLTDAAKASSPISPSQRTAARSATPKKNQPNGDMAQRSSPSKIGETPPVPPDGCAAAKHIEVRRAVVEAFAVDVPDPPWRPEAANQQEDYACARQSVHVVDIDAVIRSASPERLDVARLVPGQVIVVLTPPEYPPCLRVEPKQGNAVLGRNSRATRPAPEPEMSLFPWCWRRRVQDACALGICCGTSCPGSAPVGLLEGFGVDRRNSGLDGIEYMMAGEVPLIPHLQKLFVPEFEVMPLEKSYPRLFNAIHSYSDGRTNR</sequence>
<gene>
    <name evidence="2" type="ORF">SAMN04488026_106911</name>
</gene>
<accession>A0A1G9HLT8</accession>
<evidence type="ECO:0000313" key="3">
    <source>
        <dbReference type="Proteomes" id="UP000199382"/>
    </source>
</evidence>
<evidence type="ECO:0000256" key="1">
    <source>
        <dbReference type="SAM" id="MobiDB-lite"/>
    </source>
</evidence>
<organism evidence="2 3">
    <name type="scientific">Aliiruegeria lutimaris</name>
    <dbReference type="NCBI Taxonomy" id="571298"/>
    <lineage>
        <taxon>Bacteria</taxon>
        <taxon>Pseudomonadati</taxon>
        <taxon>Pseudomonadota</taxon>
        <taxon>Alphaproteobacteria</taxon>
        <taxon>Rhodobacterales</taxon>
        <taxon>Roseobacteraceae</taxon>
        <taxon>Aliiruegeria</taxon>
    </lineage>
</organism>
<reference evidence="2 3" key="1">
    <citation type="submission" date="2016-10" db="EMBL/GenBank/DDBJ databases">
        <authorList>
            <person name="de Groot N.N."/>
        </authorList>
    </citation>
    <scope>NUCLEOTIDE SEQUENCE [LARGE SCALE GENOMIC DNA]</scope>
    <source>
        <strain evidence="2 3">DSM 25294</strain>
    </source>
</reference>
<feature type="compositionally biased region" description="Polar residues" evidence="1">
    <location>
        <begin position="31"/>
        <end position="62"/>
    </location>
</feature>
<dbReference type="EMBL" id="FNEK01000069">
    <property type="protein sequence ID" value="SDL13746.1"/>
    <property type="molecule type" value="Genomic_DNA"/>
</dbReference>
<proteinExistence type="predicted"/>
<feature type="region of interest" description="Disordered" evidence="1">
    <location>
        <begin position="1"/>
        <end position="75"/>
    </location>
</feature>
<protein>
    <submittedName>
        <fullName evidence="2">Uncharacterized protein</fullName>
    </submittedName>
</protein>
<dbReference type="STRING" id="571298.SAMN04488026_106911"/>
<keyword evidence="3" id="KW-1185">Reference proteome</keyword>
<dbReference type="AlphaFoldDB" id="A0A1G9HLT8"/>
<dbReference type="Proteomes" id="UP000199382">
    <property type="component" value="Unassembled WGS sequence"/>
</dbReference>
<name>A0A1G9HLT8_9RHOB</name>
<evidence type="ECO:0000313" key="2">
    <source>
        <dbReference type="EMBL" id="SDL13746.1"/>
    </source>
</evidence>